<reference evidence="2 3" key="1">
    <citation type="journal article" date="2019" name="Sci. Rep.">
        <title>Orb-weaving spider Araneus ventricosus genome elucidates the spidroin gene catalogue.</title>
        <authorList>
            <person name="Kono N."/>
            <person name="Nakamura H."/>
            <person name="Ohtoshi R."/>
            <person name="Moran D.A.P."/>
            <person name="Shinohara A."/>
            <person name="Yoshida Y."/>
            <person name="Fujiwara M."/>
            <person name="Mori M."/>
            <person name="Tomita M."/>
            <person name="Arakawa K."/>
        </authorList>
    </citation>
    <scope>NUCLEOTIDE SEQUENCE [LARGE SCALE GENOMIC DNA]</scope>
</reference>
<evidence type="ECO:0000313" key="3">
    <source>
        <dbReference type="Proteomes" id="UP000499080"/>
    </source>
</evidence>
<proteinExistence type="predicted"/>
<name>A0A4Y2B7I2_ARAVE</name>
<sequence length="86" mass="9480">IWKMASFGAKRKKSPKSQNIASDAVFKAVPDNEPLLTLLHLTRTLCYAIPHLSGCGGLVVRSRLRSQRAPGSKPDSIEDPPCMWAY</sequence>
<dbReference type="AlphaFoldDB" id="A0A4Y2B7I2"/>
<organism evidence="2 3">
    <name type="scientific">Araneus ventricosus</name>
    <name type="common">Orbweaver spider</name>
    <name type="synonym">Epeira ventricosa</name>
    <dbReference type="NCBI Taxonomy" id="182803"/>
    <lineage>
        <taxon>Eukaryota</taxon>
        <taxon>Metazoa</taxon>
        <taxon>Ecdysozoa</taxon>
        <taxon>Arthropoda</taxon>
        <taxon>Chelicerata</taxon>
        <taxon>Arachnida</taxon>
        <taxon>Araneae</taxon>
        <taxon>Araneomorphae</taxon>
        <taxon>Entelegynae</taxon>
        <taxon>Araneoidea</taxon>
        <taxon>Araneidae</taxon>
        <taxon>Araneus</taxon>
    </lineage>
</organism>
<accession>A0A4Y2B7I2</accession>
<dbReference type="Proteomes" id="UP000499080">
    <property type="component" value="Unassembled WGS sequence"/>
</dbReference>
<gene>
    <name evidence="2" type="ORF">AVEN_151242_1</name>
</gene>
<dbReference type="EMBL" id="BGPR01082727">
    <property type="protein sequence ID" value="GBL88351.1"/>
    <property type="molecule type" value="Genomic_DNA"/>
</dbReference>
<feature type="region of interest" description="Disordered" evidence="1">
    <location>
        <begin position="67"/>
        <end position="86"/>
    </location>
</feature>
<comment type="caution">
    <text evidence="2">The sequence shown here is derived from an EMBL/GenBank/DDBJ whole genome shotgun (WGS) entry which is preliminary data.</text>
</comment>
<protein>
    <submittedName>
        <fullName evidence="2">Uncharacterized protein</fullName>
    </submittedName>
</protein>
<feature type="non-terminal residue" evidence="2">
    <location>
        <position position="1"/>
    </location>
</feature>
<evidence type="ECO:0000256" key="1">
    <source>
        <dbReference type="SAM" id="MobiDB-lite"/>
    </source>
</evidence>
<keyword evidence="3" id="KW-1185">Reference proteome</keyword>
<evidence type="ECO:0000313" key="2">
    <source>
        <dbReference type="EMBL" id="GBL88351.1"/>
    </source>
</evidence>